<gene>
    <name evidence="9" type="primary">ftsQ_8</name>
    <name evidence="9" type="ORF">SDC9_110042</name>
</gene>
<keyword evidence="7" id="KW-0472">Membrane</keyword>
<sequence length="293" mass="32964">MNVMTDPGFEYYPPPELPDRQRDQRPGAVQPRFRRDGKNPDPQQQSDQPPMTPGRRMLIISCVLLMAVSVAFILRATVFSIRYVRVIGIHNLTWEQVASSAGITQSSNYFSLREDKIRDGINANRFLVYERMQKVFPNSVVLYVRERQPIASINYIGVSYIMADDGIILSRVQQPEGSSPLMRISGLALRDIREGKLPLSTKEGQIESCIALAQEIYMQNFSGEILDINLSEPTRIYLTTRDGYSIHLGDISSLKAKIGTVRAVLPELRRLGRVGGTIEATVWGEATHRPDSL</sequence>
<feature type="transmembrane region" description="Helical" evidence="7">
    <location>
        <begin position="57"/>
        <end position="78"/>
    </location>
</feature>
<organism evidence="9">
    <name type="scientific">bioreactor metagenome</name>
    <dbReference type="NCBI Taxonomy" id="1076179"/>
    <lineage>
        <taxon>unclassified sequences</taxon>
        <taxon>metagenomes</taxon>
        <taxon>ecological metagenomes</taxon>
    </lineage>
</organism>
<evidence type="ECO:0000259" key="8">
    <source>
        <dbReference type="Pfam" id="PF08478"/>
    </source>
</evidence>
<keyword evidence="2 9" id="KW-0132">Cell division</keyword>
<dbReference type="Pfam" id="PF08478">
    <property type="entry name" value="POTRA_1"/>
    <property type="match status" value="1"/>
</dbReference>
<proteinExistence type="predicted"/>
<name>A0A645BCV3_9ZZZZ</name>
<dbReference type="AlphaFoldDB" id="A0A645BCV3"/>
<reference evidence="9" key="1">
    <citation type="submission" date="2019-08" db="EMBL/GenBank/DDBJ databases">
        <authorList>
            <person name="Kucharzyk K."/>
            <person name="Murdoch R.W."/>
            <person name="Higgins S."/>
            <person name="Loffler F."/>
        </authorList>
    </citation>
    <scope>NUCLEOTIDE SEQUENCE</scope>
</reference>
<dbReference type="PANTHER" id="PTHR37820:SF1">
    <property type="entry name" value="CELL DIVISION PROTEIN FTSQ"/>
    <property type="match status" value="1"/>
</dbReference>
<dbReference type="PANTHER" id="PTHR37820">
    <property type="entry name" value="CELL DIVISION PROTEIN DIVIB"/>
    <property type="match status" value="1"/>
</dbReference>
<feature type="region of interest" description="Disordered" evidence="6">
    <location>
        <begin position="1"/>
        <end position="53"/>
    </location>
</feature>
<evidence type="ECO:0000256" key="1">
    <source>
        <dbReference type="ARBA" id="ARBA00022475"/>
    </source>
</evidence>
<dbReference type="InterPro" id="IPR050487">
    <property type="entry name" value="FtsQ_DivIB"/>
</dbReference>
<evidence type="ECO:0000256" key="6">
    <source>
        <dbReference type="SAM" id="MobiDB-lite"/>
    </source>
</evidence>
<dbReference type="EMBL" id="VSSQ01019255">
    <property type="protein sequence ID" value="MPM63162.1"/>
    <property type="molecule type" value="Genomic_DNA"/>
</dbReference>
<evidence type="ECO:0000256" key="5">
    <source>
        <dbReference type="ARBA" id="ARBA00023306"/>
    </source>
</evidence>
<evidence type="ECO:0000256" key="4">
    <source>
        <dbReference type="ARBA" id="ARBA00022989"/>
    </source>
</evidence>
<evidence type="ECO:0000256" key="2">
    <source>
        <dbReference type="ARBA" id="ARBA00022618"/>
    </source>
</evidence>
<evidence type="ECO:0000313" key="9">
    <source>
        <dbReference type="EMBL" id="MPM63162.1"/>
    </source>
</evidence>
<keyword evidence="4 7" id="KW-1133">Transmembrane helix</keyword>
<feature type="domain" description="POTRA" evidence="8">
    <location>
        <begin position="79"/>
        <end position="147"/>
    </location>
</feature>
<keyword evidence="5" id="KW-0131">Cell cycle</keyword>
<dbReference type="GO" id="GO:0051301">
    <property type="term" value="P:cell division"/>
    <property type="evidence" value="ECO:0007669"/>
    <property type="project" value="UniProtKB-KW"/>
</dbReference>
<accession>A0A645BCV3</accession>
<feature type="compositionally biased region" description="Low complexity" evidence="6">
    <location>
        <begin position="40"/>
        <end position="49"/>
    </location>
</feature>
<evidence type="ECO:0000256" key="3">
    <source>
        <dbReference type="ARBA" id="ARBA00022692"/>
    </source>
</evidence>
<evidence type="ECO:0000256" key="7">
    <source>
        <dbReference type="SAM" id="Phobius"/>
    </source>
</evidence>
<dbReference type="InterPro" id="IPR013685">
    <property type="entry name" value="POTRA_FtsQ_type"/>
</dbReference>
<keyword evidence="3 7" id="KW-0812">Transmembrane</keyword>
<protein>
    <submittedName>
        <fullName evidence="9">Cell division protein FtsQ</fullName>
    </submittedName>
</protein>
<comment type="caution">
    <text evidence="9">The sequence shown here is derived from an EMBL/GenBank/DDBJ whole genome shotgun (WGS) entry which is preliminary data.</text>
</comment>
<keyword evidence="1" id="KW-1003">Cell membrane</keyword>
<dbReference type="GO" id="GO:0005886">
    <property type="term" value="C:plasma membrane"/>
    <property type="evidence" value="ECO:0007669"/>
    <property type="project" value="TreeGrafter"/>
</dbReference>